<accession>A0AA42CD66</accession>
<gene>
    <name evidence="1" type="ORF">OL599_07715</name>
</gene>
<dbReference type="Gene3D" id="3.60.60.10">
    <property type="entry name" value="Penicillin V Acylase, Chain A"/>
    <property type="match status" value="1"/>
</dbReference>
<dbReference type="Pfam" id="PF05742">
    <property type="entry name" value="TANGO2"/>
    <property type="match status" value="1"/>
</dbReference>
<protein>
    <submittedName>
        <fullName evidence="1">NRDE family protein</fullName>
    </submittedName>
</protein>
<keyword evidence="2" id="KW-1185">Reference proteome</keyword>
<reference evidence="1" key="2">
    <citation type="submission" date="2022-10" db="EMBL/GenBank/DDBJ databases">
        <authorList>
            <person name="Trinh H.N."/>
        </authorList>
    </citation>
    <scope>NUCLEOTIDE SEQUENCE</scope>
    <source>
        <strain evidence="1">RN2-1</strain>
    </source>
</reference>
<proteinExistence type="predicted"/>
<organism evidence="1 2">
    <name type="scientific">Limobrevibacterium gyesilva</name>
    <dbReference type="NCBI Taxonomy" id="2991712"/>
    <lineage>
        <taxon>Bacteria</taxon>
        <taxon>Pseudomonadati</taxon>
        <taxon>Pseudomonadota</taxon>
        <taxon>Alphaproteobacteria</taxon>
        <taxon>Acetobacterales</taxon>
        <taxon>Acetobacteraceae</taxon>
        <taxon>Limobrevibacterium</taxon>
    </lineage>
</organism>
<dbReference type="AlphaFoldDB" id="A0AA42CD66"/>
<evidence type="ECO:0000313" key="2">
    <source>
        <dbReference type="Proteomes" id="UP001165679"/>
    </source>
</evidence>
<comment type="caution">
    <text evidence="1">The sequence shown here is derived from an EMBL/GenBank/DDBJ whole genome shotgun (WGS) entry which is preliminary data.</text>
</comment>
<dbReference type="PANTHER" id="PTHR17985:SF8">
    <property type="entry name" value="TRANSPORT AND GOLGI ORGANIZATION PROTEIN 2 HOMOLOG"/>
    <property type="match status" value="1"/>
</dbReference>
<evidence type="ECO:0000313" key="1">
    <source>
        <dbReference type="EMBL" id="MCW3474468.1"/>
    </source>
</evidence>
<dbReference type="PANTHER" id="PTHR17985">
    <property type="entry name" value="SER/THR-RICH PROTEIN T10 IN DGCR REGION"/>
    <property type="match status" value="1"/>
</dbReference>
<dbReference type="EMBL" id="JAPDNT010000003">
    <property type="protein sequence ID" value="MCW3474468.1"/>
    <property type="molecule type" value="Genomic_DNA"/>
</dbReference>
<name>A0AA42CD66_9PROT</name>
<sequence>MCTAVVLFRPGHDWPVLLGANRDEMVARPWDRPGAYWPDHPGVVAGRDRSGGGTWMGMNAAGVVAAVLNRPGSLGPAPGKRSRGALPLLALGHDTAADAAAALADIPAGEYRSFNMIVADSRSVVFVRGLDGERAEPIPLPAGLHMVTAHDPNDEASPRTARHLPRFRAAAVPAPAIGDWRAWTALLADRGGPQGSEINVPERHGFATVSSALVGLPACGRPVWLFAAGPPDAAPFVPVQLAAREGV</sequence>
<dbReference type="Proteomes" id="UP001165679">
    <property type="component" value="Unassembled WGS sequence"/>
</dbReference>
<dbReference type="RefSeq" id="WP_264713102.1">
    <property type="nucleotide sequence ID" value="NZ_JAPDNT010000003.1"/>
</dbReference>
<reference evidence="1" key="1">
    <citation type="submission" date="2022-09" db="EMBL/GenBank/DDBJ databases">
        <title>Rhodovastum sp. nov. RN2-1 isolated from soil in Seongnam, South Korea.</title>
        <authorList>
            <person name="Le N.T."/>
        </authorList>
    </citation>
    <scope>NUCLEOTIDE SEQUENCE</scope>
    <source>
        <strain evidence="1">RN2-1</strain>
    </source>
</reference>
<dbReference type="InterPro" id="IPR008551">
    <property type="entry name" value="TANGO2"/>
</dbReference>